<feature type="transmembrane region" description="Helical" evidence="1">
    <location>
        <begin position="75"/>
        <end position="97"/>
    </location>
</feature>
<proteinExistence type="predicted"/>
<evidence type="ECO:0000256" key="1">
    <source>
        <dbReference type="SAM" id="Phobius"/>
    </source>
</evidence>
<name>A0A0D2MVC2_HYPSF</name>
<keyword evidence="3" id="KW-1185">Reference proteome</keyword>
<evidence type="ECO:0000313" key="3">
    <source>
        <dbReference type="Proteomes" id="UP000054270"/>
    </source>
</evidence>
<gene>
    <name evidence="2" type="ORF">HYPSUDRAFT_790490</name>
</gene>
<dbReference type="AlphaFoldDB" id="A0A0D2MVC2"/>
<keyword evidence="1" id="KW-0472">Membrane</keyword>
<dbReference type="Proteomes" id="UP000054270">
    <property type="component" value="Unassembled WGS sequence"/>
</dbReference>
<accession>A0A0D2MVC2</accession>
<keyword evidence="1" id="KW-0812">Transmembrane</keyword>
<dbReference type="OMA" id="NDANIDW"/>
<dbReference type="EMBL" id="KN817522">
    <property type="protein sequence ID" value="KJA27953.1"/>
    <property type="molecule type" value="Genomic_DNA"/>
</dbReference>
<reference evidence="3" key="1">
    <citation type="submission" date="2014-04" db="EMBL/GenBank/DDBJ databases">
        <title>Evolutionary Origins and Diversification of the Mycorrhizal Mutualists.</title>
        <authorList>
            <consortium name="DOE Joint Genome Institute"/>
            <consortium name="Mycorrhizal Genomics Consortium"/>
            <person name="Kohler A."/>
            <person name="Kuo A."/>
            <person name="Nagy L.G."/>
            <person name="Floudas D."/>
            <person name="Copeland A."/>
            <person name="Barry K.W."/>
            <person name="Cichocki N."/>
            <person name="Veneault-Fourrey C."/>
            <person name="LaButti K."/>
            <person name="Lindquist E.A."/>
            <person name="Lipzen A."/>
            <person name="Lundell T."/>
            <person name="Morin E."/>
            <person name="Murat C."/>
            <person name="Riley R."/>
            <person name="Ohm R."/>
            <person name="Sun H."/>
            <person name="Tunlid A."/>
            <person name="Henrissat B."/>
            <person name="Grigoriev I.V."/>
            <person name="Hibbett D.S."/>
            <person name="Martin F."/>
        </authorList>
    </citation>
    <scope>NUCLEOTIDE SEQUENCE [LARGE SCALE GENOMIC DNA]</scope>
    <source>
        <strain evidence="3">FD-334 SS-4</strain>
    </source>
</reference>
<evidence type="ECO:0000313" key="2">
    <source>
        <dbReference type="EMBL" id="KJA27953.1"/>
    </source>
</evidence>
<sequence>MIIQTEDTPKTPLLDAQQLPRYLASLDTPLQTDSPPAYYGSHGPYVPQGPPQPYIVGELPLPAYKHERPPTSRRFLCAFFVTVFIWILLGIFLRTLIPWSAGWGNDKTRWGYDIPSGIAISGCMQGDNWNAHNLRTTENDIRNSSLARQPNDFPYNSLASFSLPVDSDSLFLLGRGQLSSGTLDIITSPEQPRDSVTIQIRVYYSQESARQLVKLCKLAYNVPDKPNGVGLFTPQWRNGESYDDKKEDQVMFETTVILPEICNGEPPLHIKEFRADAPSTTHRFGDLDKKIHFDSVTLNGLNASVEVTSLSARVVHFEMKNGSIRGKFNATDSVVLSTTNGEIDVDVGLEYRDGAKPALIARTSNSPINADISLASASRHASDASYVVSATTSNSDLHLRFAAQPVDSRLDLSASTTNGPADVSVHPAYEGHFVLQSSTGALIHEEKDVRDPSGYRRERHVHFRELQSGGMSVVEGRVQWWRHKGPRRHHDAGGTRRTDGIVSVSNTNAPLTFAL</sequence>
<organism evidence="2 3">
    <name type="scientific">Hypholoma sublateritium (strain FD-334 SS-4)</name>
    <dbReference type="NCBI Taxonomy" id="945553"/>
    <lineage>
        <taxon>Eukaryota</taxon>
        <taxon>Fungi</taxon>
        <taxon>Dikarya</taxon>
        <taxon>Basidiomycota</taxon>
        <taxon>Agaricomycotina</taxon>
        <taxon>Agaricomycetes</taxon>
        <taxon>Agaricomycetidae</taxon>
        <taxon>Agaricales</taxon>
        <taxon>Agaricineae</taxon>
        <taxon>Strophariaceae</taxon>
        <taxon>Hypholoma</taxon>
    </lineage>
</organism>
<dbReference type="OrthoDB" id="5570013at2759"/>
<keyword evidence="1" id="KW-1133">Transmembrane helix</keyword>
<dbReference type="STRING" id="945553.A0A0D2MVC2"/>
<protein>
    <submittedName>
        <fullName evidence="2">Uncharacterized protein</fullName>
    </submittedName>
</protein>